<accession>A0A0G1D001</accession>
<dbReference type="Proteomes" id="UP000034135">
    <property type="component" value="Unassembled WGS sequence"/>
</dbReference>
<comment type="caution">
    <text evidence="1">The sequence shown here is derived from an EMBL/GenBank/DDBJ whole genome shotgun (WGS) entry which is preliminary data.</text>
</comment>
<evidence type="ECO:0000313" key="2">
    <source>
        <dbReference type="Proteomes" id="UP000034135"/>
    </source>
</evidence>
<sequence>MLKTRFGIHTFFMKNPIDVVVLDNNFKVVKISTVKPNCLFFWNPKYFLVLELSQGTVKKTKTEIGNYLKITP</sequence>
<protein>
    <recommendedName>
        <fullName evidence="3">DUF192 domain-containing protein</fullName>
    </recommendedName>
</protein>
<dbReference type="Pfam" id="PF02643">
    <property type="entry name" value="DUF192"/>
    <property type="match status" value="1"/>
</dbReference>
<dbReference type="InterPro" id="IPR038695">
    <property type="entry name" value="Saro_0823-like_sf"/>
</dbReference>
<dbReference type="InterPro" id="IPR003795">
    <property type="entry name" value="DUF192"/>
</dbReference>
<name>A0A0G1D001_9BACT</name>
<gene>
    <name evidence="1" type="ORF">UV33_C0034G0011</name>
</gene>
<dbReference type="AlphaFoldDB" id="A0A0G1D001"/>
<dbReference type="Gene3D" id="2.60.120.1140">
    <property type="entry name" value="Protein of unknown function DUF192"/>
    <property type="match status" value="1"/>
</dbReference>
<evidence type="ECO:0000313" key="1">
    <source>
        <dbReference type="EMBL" id="KKS64176.1"/>
    </source>
</evidence>
<organism evidence="1 2">
    <name type="scientific">Candidatus Daviesbacteria bacterium GW2011_GWA1_42_6</name>
    <dbReference type="NCBI Taxonomy" id="1618420"/>
    <lineage>
        <taxon>Bacteria</taxon>
        <taxon>Candidatus Daviesiibacteriota</taxon>
    </lineage>
</organism>
<dbReference type="EMBL" id="LCEB01000034">
    <property type="protein sequence ID" value="KKS64176.1"/>
    <property type="molecule type" value="Genomic_DNA"/>
</dbReference>
<reference evidence="1 2" key="1">
    <citation type="journal article" date="2015" name="Nature">
        <title>rRNA introns, odd ribosomes, and small enigmatic genomes across a large radiation of phyla.</title>
        <authorList>
            <person name="Brown C.T."/>
            <person name="Hug L.A."/>
            <person name="Thomas B.C."/>
            <person name="Sharon I."/>
            <person name="Castelle C.J."/>
            <person name="Singh A."/>
            <person name="Wilkins M.J."/>
            <person name="Williams K.H."/>
            <person name="Banfield J.F."/>
        </authorList>
    </citation>
    <scope>NUCLEOTIDE SEQUENCE [LARGE SCALE GENOMIC DNA]</scope>
</reference>
<evidence type="ECO:0008006" key="3">
    <source>
        <dbReference type="Google" id="ProtNLM"/>
    </source>
</evidence>
<proteinExistence type="predicted"/>